<dbReference type="GO" id="GO:0051920">
    <property type="term" value="F:peroxiredoxin activity"/>
    <property type="evidence" value="ECO:0007669"/>
    <property type="project" value="InterPro"/>
</dbReference>
<proteinExistence type="predicted"/>
<feature type="domain" description="Carboxymuconolactone decarboxylase-like" evidence="1">
    <location>
        <begin position="13"/>
        <end position="94"/>
    </location>
</feature>
<dbReference type="AlphaFoldDB" id="A0A1T4SZ06"/>
<dbReference type="InterPro" id="IPR029032">
    <property type="entry name" value="AhpD-like"/>
</dbReference>
<keyword evidence="2" id="KW-0575">Peroxidase</keyword>
<dbReference type="PANTHER" id="PTHR34846">
    <property type="entry name" value="4-CARBOXYMUCONOLACTONE DECARBOXYLASE FAMILY PROTEIN (AFU_ORTHOLOGUE AFUA_6G11590)"/>
    <property type="match status" value="1"/>
</dbReference>
<protein>
    <submittedName>
        <fullName evidence="2">Alkylhydroperoxidase AhpD family core domain-containing protein</fullName>
    </submittedName>
</protein>
<sequence length="153" mass="17270">MSQRLNMKKLIPEGYKAILGMDAFLSASPLKKSHKDLIDIRTAQINGCAYCMDMHNRTALQHGESLQRLFVLNGWREAGLFSEEEKVILAMTEEITLIHQHGLSEETYQLALQHFDETYIAYLITAIISINGLTRIGVSARMQVPAVVEKYSS</sequence>
<dbReference type="EMBL" id="FUWZ01000003">
    <property type="protein sequence ID" value="SKA33417.1"/>
    <property type="molecule type" value="Genomic_DNA"/>
</dbReference>
<dbReference type="RefSeq" id="WP_078671161.1">
    <property type="nucleotide sequence ID" value="NZ_FUWZ01000003.1"/>
</dbReference>
<keyword evidence="3" id="KW-1185">Reference proteome</keyword>
<reference evidence="3" key="1">
    <citation type="submission" date="2017-02" db="EMBL/GenBank/DDBJ databases">
        <authorList>
            <person name="Varghese N."/>
            <person name="Submissions S."/>
        </authorList>
    </citation>
    <scope>NUCLEOTIDE SEQUENCE [LARGE SCALE GENOMIC DNA]</scope>
    <source>
        <strain evidence="3">DSM 22224</strain>
    </source>
</reference>
<dbReference type="Proteomes" id="UP000190367">
    <property type="component" value="Unassembled WGS sequence"/>
</dbReference>
<dbReference type="STRING" id="634771.SAMN04488128_103836"/>
<dbReference type="InterPro" id="IPR003779">
    <property type="entry name" value="CMD-like"/>
</dbReference>
<accession>A0A1T4SZ06</accession>
<organism evidence="2 3">
    <name type="scientific">Chitinophaga eiseniae</name>
    <dbReference type="NCBI Taxonomy" id="634771"/>
    <lineage>
        <taxon>Bacteria</taxon>
        <taxon>Pseudomonadati</taxon>
        <taxon>Bacteroidota</taxon>
        <taxon>Chitinophagia</taxon>
        <taxon>Chitinophagales</taxon>
        <taxon>Chitinophagaceae</taxon>
        <taxon>Chitinophaga</taxon>
    </lineage>
</organism>
<dbReference type="NCBIfam" id="TIGR00778">
    <property type="entry name" value="ahpD_dom"/>
    <property type="match status" value="1"/>
</dbReference>
<name>A0A1T4SZ06_9BACT</name>
<dbReference type="OrthoDB" id="9801997at2"/>
<dbReference type="PANTHER" id="PTHR34846:SF5">
    <property type="entry name" value="CARBOXYMUCONOLACTONE DECARBOXYLASE-LIKE DOMAIN-CONTAINING PROTEIN"/>
    <property type="match status" value="1"/>
</dbReference>
<dbReference type="Pfam" id="PF02627">
    <property type="entry name" value="CMD"/>
    <property type="match status" value="1"/>
</dbReference>
<evidence type="ECO:0000259" key="1">
    <source>
        <dbReference type="Pfam" id="PF02627"/>
    </source>
</evidence>
<gene>
    <name evidence="2" type="ORF">SAMN04488128_103836</name>
</gene>
<keyword evidence="2" id="KW-0560">Oxidoreductase</keyword>
<dbReference type="InterPro" id="IPR004675">
    <property type="entry name" value="AhpD_core"/>
</dbReference>
<dbReference type="SUPFAM" id="SSF69118">
    <property type="entry name" value="AhpD-like"/>
    <property type="match status" value="1"/>
</dbReference>
<evidence type="ECO:0000313" key="3">
    <source>
        <dbReference type="Proteomes" id="UP000190367"/>
    </source>
</evidence>
<evidence type="ECO:0000313" key="2">
    <source>
        <dbReference type="EMBL" id="SKA33417.1"/>
    </source>
</evidence>
<dbReference type="Gene3D" id="1.20.1290.10">
    <property type="entry name" value="AhpD-like"/>
    <property type="match status" value="1"/>
</dbReference>